<organism evidence="1 2">
    <name type="scientific">Aureicoccus marinus</name>
    <dbReference type="NCBI Taxonomy" id="754435"/>
    <lineage>
        <taxon>Bacteria</taxon>
        <taxon>Pseudomonadati</taxon>
        <taxon>Bacteroidota</taxon>
        <taxon>Flavobacteriia</taxon>
        <taxon>Flavobacteriales</taxon>
        <taxon>Flavobacteriaceae</taxon>
        <taxon>Aureicoccus</taxon>
    </lineage>
</organism>
<dbReference type="Proteomes" id="UP000239366">
    <property type="component" value="Unassembled WGS sequence"/>
</dbReference>
<dbReference type="EMBL" id="MQVX01000001">
    <property type="protein sequence ID" value="PQJ14736.1"/>
    <property type="molecule type" value="Genomic_DNA"/>
</dbReference>
<evidence type="ECO:0000313" key="2">
    <source>
        <dbReference type="Proteomes" id="UP000239366"/>
    </source>
</evidence>
<proteinExistence type="predicted"/>
<protein>
    <submittedName>
        <fullName evidence="1">Uncharacterized protein</fullName>
    </submittedName>
</protein>
<gene>
    <name evidence="1" type="ORF">BST99_02335</name>
</gene>
<name>A0A2S7T5K6_9FLAO</name>
<dbReference type="SUPFAM" id="SSF75011">
    <property type="entry name" value="3-carboxy-cis,cis-mucoante lactonizing enzyme"/>
    <property type="match status" value="1"/>
</dbReference>
<accession>A0A2S7T5K6</accession>
<dbReference type="AlphaFoldDB" id="A0A2S7T5K6"/>
<comment type="caution">
    <text evidence="1">The sequence shown here is derived from an EMBL/GenBank/DDBJ whole genome shotgun (WGS) entry which is preliminary data.</text>
</comment>
<evidence type="ECO:0000313" key="1">
    <source>
        <dbReference type="EMBL" id="PQJ14736.1"/>
    </source>
</evidence>
<keyword evidence="2" id="KW-1185">Reference proteome</keyword>
<sequence length="454" mass="51621">MGGQATDIAINPKDGKVFVVSNKNIFTNYNTISKRWSTFSTRTNKANSVSVTRDGAVYMVSTAGEVFIEVNRRWIKVPGIKTAELIASKDGRIYAIDFSKKLRQLYRGQWNQLIGQNRISNGLNQVIGIGPKELYARASNNAFTRFSGGKWSTQQGYPLKIALDHANGNMYAVGQNRGIYKWNKQTKRWDMLPGNRSDFKDVAVHNDAIWAIATDKSIYRYKPRTVHSNYFEKVSGTATDVTISAGNGKVYTVSGKNIYTDYDTRAKRWKAFGPKSNDTKRIAIGPNNTMYRISTANQVGQLVGSRWNWMSSFSFDIATDSRSNPWVAMKSGGDIQSYRSVRWMRPLSKVIINVSRIAPLNDYEAWVIMKDNTIQRYKNGRWQRMPGKAIDIAIDIRSEEVYIVNMVNAVAKWNNSNNRWDVLSGSRADAKNVAANFRKVWITTTKNEIYYYKN</sequence>
<reference evidence="2" key="1">
    <citation type="submission" date="2016-11" db="EMBL/GenBank/DDBJ databases">
        <title>Trade-off between light-utilization and light-protection in marine flavobacteria.</title>
        <authorList>
            <person name="Kumagai Y."/>
            <person name="Yoshizawa S."/>
            <person name="Kogure K."/>
        </authorList>
    </citation>
    <scope>NUCLEOTIDE SEQUENCE [LARGE SCALE GENOMIC DNA]</scope>
    <source>
        <strain evidence="2">SG-18</strain>
    </source>
</reference>